<keyword evidence="2" id="KW-0805">Transcription regulation</keyword>
<keyword evidence="4" id="KW-0804">Transcription</keyword>
<reference evidence="6 7" key="1">
    <citation type="submission" date="2015-04" db="EMBL/GenBank/DDBJ databases">
        <title>The draft genome sequence of Roseovarius sp.R12b.</title>
        <authorList>
            <person name="Li G."/>
            <person name="Lai Q."/>
            <person name="Shao Z."/>
            <person name="Yan P."/>
        </authorList>
    </citation>
    <scope>NUCLEOTIDE SEQUENCE [LARGE SCALE GENOMIC DNA]</scope>
    <source>
        <strain evidence="6 7">R12B</strain>
    </source>
</reference>
<comment type="similarity">
    <text evidence="1">Belongs to the LysR transcriptional regulatory family.</text>
</comment>
<protein>
    <submittedName>
        <fullName evidence="6">LysR family transcriptional regulator</fullName>
    </submittedName>
</protein>
<name>A0A0T5NQK5_9RHOB</name>
<keyword evidence="7" id="KW-1185">Reference proteome</keyword>
<dbReference type="PANTHER" id="PTHR30537:SF5">
    <property type="entry name" value="HTH-TYPE TRANSCRIPTIONAL ACTIVATOR TTDR-RELATED"/>
    <property type="match status" value="1"/>
</dbReference>
<dbReference type="Gene3D" id="1.10.10.10">
    <property type="entry name" value="Winged helix-like DNA-binding domain superfamily/Winged helix DNA-binding domain"/>
    <property type="match status" value="1"/>
</dbReference>
<dbReference type="FunFam" id="1.10.10.10:FF:000001">
    <property type="entry name" value="LysR family transcriptional regulator"/>
    <property type="match status" value="1"/>
</dbReference>
<dbReference type="GO" id="GO:0003700">
    <property type="term" value="F:DNA-binding transcription factor activity"/>
    <property type="evidence" value="ECO:0007669"/>
    <property type="project" value="InterPro"/>
</dbReference>
<dbReference type="CDD" id="cd08422">
    <property type="entry name" value="PBP2_CrgA_like"/>
    <property type="match status" value="1"/>
</dbReference>
<keyword evidence="3" id="KW-0238">DNA-binding</keyword>
<accession>A0A0T5NQK5</accession>
<feature type="domain" description="HTH lysR-type" evidence="5">
    <location>
        <begin position="1"/>
        <end position="59"/>
    </location>
</feature>
<dbReference type="Gene3D" id="3.40.190.290">
    <property type="match status" value="1"/>
</dbReference>
<dbReference type="InterPro" id="IPR058163">
    <property type="entry name" value="LysR-type_TF_proteobact-type"/>
</dbReference>
<evidence type="ECO:0000256" key="3">
    <source>
        <dbReference type="ARBA" id="ARBA00023125"/>
    </source>
</evidence>
<dbReference type="Proteomes" id="UP000051295">
    <property type="component" value="Unassembled WGS sequence"/>
</dbReference>
<dbReference type="InterPro" id="IPR036390">
    <property type="entry name" value="WH_DNA-bd_sf"/>
</dbReference>
<dbReference type="PROSITE" id="PS50931">
    <property type="entry name" value="HTH_LYSR"/>
    <property type="match status" value="1"/>
</dbReference>
<dbReference type="EMBL" id="LAXJ01000025">
    <property type="protein sequence ID" value="KRS10974.1"/>
    <property type="molecule type" value="Genomic_DNA"/>
</dbReference>
<comment type="caution">
    <text evidence="6">The sequence shown here is derived from an EMBL/GenBank/DDBJ whole genome shotgun (WGS) entry which is preliminary data.</text>
</comment>
<dbReference type="SUPFAM" id="SSF53850">
    <property type="entry name" value="Periplasmic binding protein-like II"/>
    <property type="match status" value="1"/>
</dbReference>
<dbReference type="GO" id="GO:0006351">
    <property type="term" value="P:DNA-templated transcription"/>
    <property type="evidence" value="ECO:0007669"/>
    <property type="project" value="TreeGrafter"/>
</dbReference>
<dbReference type="SUPFAM" id="SSF46785">
    <property type="entry name" value="Winged helix' DNA-binding domain"/>
    <property type="match status" value="1"/>
</dbReference>
<dbReference type="InterPro" id="IPR005119">
    <property type="entry name" value="LysR_subst-bd"/>
</dbReference>
<evidence type="ECO:0000313" key="7">
    <source>
        <dbReference type="Proteomes" id="UP000051295"/>
    </source>
</evidence>
<dbReference type="AlphaFoldDB" id="A0A0T5NQK5"/>
<dbReference type="Pfam" id="PF03466">
    <property type="entry name" value="LysR_substrate"/>
    <property type="match status" value="1"/>
</dbReference>
<dbReference type="PANTHER" id="PTHR30537">
    <property type="entry name" value="HTH-TYPE TRANSCRIPTIONAL REGULATOR"/>
    <property type="match status" value="1"/>
</dbReference>
<organism evidence="6 7">
    <name type="scientific">Roseovarius atlanticus</name>
    <dbReference type="NCBI Taxonomy" id="1641875"/>
    <lineage>
        <taxon>Bacteria</taxon>
        <taxon>Pseudomonadati</taxon>
        <taxon>Pseudomonadota</taxon>
        <taxon>Alphaproteobacteria</taxon>
        <taxon>Rhodobacterales</taxon>
        <taxon>Roseobacteraceae</taxon>
        <taxon>Roseovarius</taxon>
    </lineage>
</organism>
<dbReference type="PATRIC" id="fig|1641875.4.peg.2292"/>
<evidence type="ECO:0000313" key="6">
    <source>
        <dbReference type="EMBL" id="KRS10974.1"/>
    </source>
</evidence>
<dbReference type="GO" id="GO:0043565">
    <property type="term" value="F:sequence-specific DNA binding"/>
    <property type="evidence" value="ECO:0007669"/>
    <property type="project" value="TreeGrafter"/>
</dbReference>
<dbReference type="InterPro" id="IPR036388">
    <property type="entry name" value="WH-like_DNA-bd_sf"/>
</dbReference>
<gene>
    <name evidence="6" type="ORF">XM53_18815</name>
</gene>
<dbReference type="RefSeq" id="WP_057796149.1">
    <property type="nucleotide sequence ID" value="NZ_LAXJ01000025.1"/>
</dbReference>
<dbReference type="Pfam" id="PF00126">
    <property type="entry name" value="HTH_1"/>
    <property type="match status" value="1"/>
</dbReference>
<evidence type="ECO:0000256" key="1">
    <source>
        <dbReference type="ARBA" id="ARBA00009437"/>
    </source>
</evidence>
<dbReference type="InterPro" id="IPR000847">
    <property type="entry name" value="LysR_HTH_N"/>
</dbReference>
<evidence type="ECO:0000256" key="2">
    <source>
        <dbReference type="ARBA" id="ARBA00023015"/>
    </source>
</evidence>
<sequence length="304" mass="33534">MQDIKPIRVFLEVAERRSFAAAARALDMTPSSVTRIVARLEDSLGQQLLLRTTRKVSLTDAGAVVAARYRPLLAELDATTDALMHAAHPDAGRLRLNAPMSLGLRLMPGLIAAFRDAYPRIDLNVTLTDRFVDIIEDPYDLSIRISGPPSDKSTIWRKICEVPRHAVAAPSLFADTAAPTDPADLPRDLCLSYSATGTPETWEFTRDGANRTVQAGSRLITNNGDLLCQVARLGQGITVLPDFLVADGLASGEITILMPDWQVSPLWLTLFYPPYEAFPPLVATFTTFFEDYIRRTAPVFFRFA</sequence>
<dbReference type="STRING" id="1641875.XM53_18815"/>
<dbReference type="OrthoDB" id="9813056at2"/>
<evidence type="ECO:0000256" key="4">
    <source>
        <dbReference type="ARBA" id="ARBA00023163"/>
    </source>
</evidence>
<evidence type="ECO:0000259" key="5">
    <source>
        <dbReference type="PROSITE" id="PS50931"/>
    </source>
</evidence>
<proteinExistence type="inferred from homology"/>